<dbReference type="Proteomes" id="UP000314986">
    <property type="component" value="Unassembled WGS sequence"/>
</dbReference>
<name>A0A4W3GUA1_CALMI</name>
<sequence>MNKMPSMGNKLPSVSQLISPQRNPITHSGMPGNLVPQMMGNPMQMNGDLNGLSPTQGLPPMPTTSHCTPPPPYPSDNSISRSEVVINHLRLITNVFALYGGALLCADWLLHSPTDHIPHTALTHTYPTLCKGPEQAHRGRTVTEGTVEEEGLEMGLEGGEGVGEAEALWDGVLEGGGRDAEGLPANGGEGKAGDVTQPRDKLVGG</sequence>
<reference evidence="3" key="3">
    <citation type="journal article" date="2014" name="Nature">
        <title>Elephant shark genome provides unique insights into gnathostome evolution.</title>
        <authorList>
            <consortium name="International Elephant Shark Genome Sequencing Consortium"/>
            <person name="Venkatesh B."/>
            <person name="Lee A.P."/>
            <person name="Ravi V."/>
            <person name="Maurya A.K."/>
            <person name="Lian M.M."/>
            <person name="Swann J.B."/>
            <person name="Ohta Y."/>
            <person name="Flajnik M.F."/>
            <person name="Sutoh Y."/>
            <person name="Kasahara M."/>
            <person name="Hoon S."/>
            <person name="Gangu V."/>
            <person name="Roy S.W."/>
            <person name="Irimia M."/>
            <person name="Korzh V."/>
            <person name="Kondrychyn I."/>
            <person name="Lim Z.W."/>
            <person name="Tay B.H."/>
            <person name="Tohari S."/>
            <person name="Kong K.W."/>
            <person name="Ho S."/>
            <person name="Lorente-Galdos B."/>
            <person name="Quilez J."/>
            <person name="Marques-Bonet T."/>
            <person name="Raney B.J."/>
            <person name="Ingham P.W."/>
            <person name="Tay A."/>
            <person name="Hillier L.W."/>
            <person name="Minx P."/>
            <person name="Boehm T."/>
            <person name="Wilson R.K."/>
            <person name="Brenner S."/>
            <person name="Warren W.C."/>
        </authorList>
    </citation>
    <scope>NUCLEOTIDE SEQUENCE [LARGE SCALE GENOMIC DNA]</scope>
</reference>
<dbReference type="InParanoid" id="A0A4W3GUA1"/>
<accession>A0A4W3GUA1</accession>
<reference evidence="2" key="4">
    <citation type="submission" date="2025-08" db="UniProtKB">
        <authorList>
            <consortium name="Ensembl"/>
        </authorList>
    </citation>
    <scope>IDENTIFICATION</scope>
</reference>
<feature type="region of interest" description="Disordered" evidence="1">
    <location>
        <begin position="167"/>
        <end position="205"/>
    </location>
</feature>
<organism evidence="2 3">
    <name type="scientific">Callorhinchus milii</name>
    <name type="common">Ghost shark</name>
    <dbReference type="NCBI Taxonomy" id="7868"/>
    <lineage>
        <taxon>Eukaryota</taxon>
        <taxon>Metazoa</taxon>
        <taxon>Chordata</taxon>
        <taxon>Craniata</taxon>
        <taxon>Vertebrata</taxon>
        <taxon>Chondrichthyes</taxon>
        <taxon>Holocephali</taxon>
        <taxon>Chimaeriformes</taxon>
        <taxon>Callorhinchidae</taxon>
        <taxon>Callorhinchus</taxon>
    </lineage>
</organism>
<dbReference type="AlphaFoldDB" id="A0A4W3GUA1"/>
<evidence type="ECO:0000256" key="1">
    <source>
        <dbReference type="SAM" id="MobiDB-lite"/>
    </source>
</evidence>
<evidence type="ECO:0000313" key="2">
    <source>
        <dbReference type="Ensembl" id="ENSCMIP00000007136.1"/>
    </source>
</evidence>
<proteinExistence type="predicted"/>
<protein>
    <submittedName>
        <fullName evidence="2">Tumor protein 63-like</fullName>
    </submittedName>
</protein>
<evidence type="ECO:0000313" key="3">
    <source>
        <dbReference type="Proteomes" id="UP000314986"/>
    </source>
</evidence>
<reference evidence="3" key="2">
    <citation type="journal article" date="2007" name="PLoS Biol.">
        <title>Survey sequencing and comparative analysis of the elephant shark (Callorhinchus milii) genome.</title>
        <authorList>
            <person name="Venkatesh B."/>
            <person name="Kirkness E.F."/>
            <person name="Loh Y.H."/>
            <person name="Halpern A.L."/>
            <person name="Lee A.P."/>
            <person name="Johnson J."/>
            <person name="Dandona N."/>
            <person name="Viswanathan L.D."/>
            <person name="Tay A."/>
            <person name="Venter J.C."/>
            <person name="Strausberg R.L."/>
            <person name="Brenner S."/>
        </authorList>
    </citation>
    <scope>NUCLEOTIDE SEQUENCE [LARGE SCALE GENOMIC DNA]</scope>
</reference>
<reference evidence="2" key="5">
    <citation type="submission" date="2025-09" db="UniProtKB">
        <authorList>
            <consortium name="Ensembl"/>
        </authorList>
    </citation>
    <scope>IDENTIFICATION</scope>
</reference>
<dbReference type="Ensembl" id="ENSCMIT00000007359.1">
    <property type="protein sequence ID" value="ENSCMIP00000007136.1"/>
    <property type="gene ID" value="ENSCMIG00000003977.1"/>
</dbReference>
<dbReference type="STRING" id="7868.ENSCMIP00000007136"/>
<reference evidence="3" key="1">
    <citation type="journal article" date="2006" name="Science">
        <title>Ancient noncoding elements conserved in the human genome.</title>
        <authorList>
            <person name="Venkatesh B."/>
            <person name="Kirkness E.F."/>
            <person name="Loh Y.H."/>
            <person name="Halpern A.L."/>
            <person name="Lee A.P."/>
            <person name="Johnson J."/>
            <person name="Dandona N."/>
            <person name="Viswanathan L.D."/>
            <person name="Tay A."/>
            <person name="Venter J.C."/>
            <person name="Strausberg R.L."/>
            <person name="Brenner S."/>
        </authorList>
    </citation>
    <scope>NUCLEOTIDE SEQUENCE [LARGE SCALE GENOMIC DNA]</scope>
</reference>
<keyword evidence="3" id="KW-1185">Reference proteome</keyword>